<dbReference type="RefSeq" id="WP_042529412.1">
    <property type="nucleotide sequence ID" value="NZ_CDGG01000001.1"/>
</dbReference>
<accession>A0A0A1MCD9</accession>
<reference evidence="1 2" key="1">
    <citation type="submission" date="2014-11" db="EMBL/GenBank/DDBJ databases">
        <authorList>
            <person name="Urmite Genomes Urmite Genomes"/>
        </authorList>
    </citation>
    <scope>NUCLEOTIDE SEQUENCE [LARGE SCALE GENOMIC DNA]</scope>
    <source>
        <strain evidence="1 2">Oc5</strain>
    </source>
</reference>
<protein>
    <submittedName>
        <fullName evidence="1">Uncharacterized protein</fullName>
    </submittedName>
</protein>
<dbReference type="AlphaFoldDB" id="A0A0A1MCD9"/>
<proteinExistence type="predicted"/>
<sequence length="72" mass="8448">MKDTENLLNLELSRKLRLVELETDIVTIACNLMSDRLYTKEDAVAELIRIIHLLGNEQQAIMSRIYRLKEMD</sequence>
<dbReference type="Proteomes" id="UP000040453">
    <property type="component" value="Unassembled WGS sequence"/>
</dbReference>
<evidence type="ECO:0000313" key="2">
    <source>
        <dbReference type="Proteomes" id="UP000040453"/>
    </source>
</evidence>
<keyword evidence="2" id="KW-1185">Reference proteome</keyword>
<dbReference type="EMBL" id="CDGG01000001">
    <property type="protein sequence ID" value="CEI80723.1"/>
    <property type="molecule type" value="Genomic_DNA"/>
</dbReference>
<name>A0A0A1MCD9_9BACI</name>
<gene>
    <name evidence="1" type="ORF">BN997_00532</name>
</gene>
<evidence type="ECO:0000313" key="1">
    <source>
        <dbReference type="EMBL" id="CEI80723.1"/>
    </source>
</evidence>
<organism evidence="1 2">
    <name type="scientific">Oceanobacillus oncorhynchi</name>
    <dbReference type="NCBI Taxonomy" id="545501"/>
    <lineage>
        <taxon>Bacteria</taxon>
        <taxon>Bacillati</taxon>
        <taxon>Bacillota</taxon>
        <taxon>Bacilli</taxon>
        <taxon>Bacillales</taxon>
        <taxon>Bacillaceae</taxon>
        <taxon>Oceanobacillus</taxon>
    </lineage>
</organism>